<dbReference type="GO" id="GO:0005975">
    <property type="term" value="P:carbohydrate metabolic process"/>
    <property type="evidence" value="ECO:0007669"/>
    <property type="project" value="InterPro"/>
</dbReference>
<evidence type="ECO:0000313" key="5">
    <source>
        <dbReference type="Proteomes" id="UP000044026"/>
    </source>
</evidence>
<keyword evidence="1 4" id="KW-0328">Glycosyltransferase</keyword>
<sequence>MKRFIISGGGTGGHIYPAIAIANEIKNRLPDAEILFVGAENRMEMQKVPQSGYPIEGLWISGLQRKLTLDNLMFPLKLVSSLWKARKIIKKFRSDVVIGTGGYASAPTL</sequence>
<dbReference type="GO" id="GO:1901137">
    <property type="term" value="P:carbohydrate derivative biosynthetic process"/>
    <property type="evidence" value="ECO:0007669"/>
    <property type="project" value="UniProtKB-ARBA"/>
</dbReference>
<evidence type="ECO:0000313" key="4">
    <source>
        <dbReference type="EMBL" id="CEN41547.1"/>
    </source>
</evidence>
<accession>A0A0B7HUF8</accession>
<feature type="domain" description="Glycosyltransferase family 28 N-terminal" evidence="3">
    <location>
        <begin position="4"/>
        <end position="108"/>
    </location>
</feature>
<dbReference type="PANTHER" id="PTHR21015">
    <property type="entry name" value="UDP-N-ACETYLGLUCOSAMINE--N-ACETYLMURAMYL-(PENTAPEPTIDE) PYROPHOSPHORYL-UNDECAPRENOL N-ACETYLGLUCOSAMINE TRANSFERASE 1"/>
    <property type="match status" value="1"/>
</dbReference>
<protein>
    <submittedName>
        <fullName evidence="4">UDP-N-acetylglucosamine--N-acetylmuramyl-(Pentapeptide) pyrophosphoryl-undecaprenol N-acetylglucosamine transferase</fullName>
        <ecNumber evidence="4">2.4.1.227</ecNumber>
    </submittedName>
</protein>
<keyword evidence="2 4" id="KW-0808">Transferase</keyword>
<dbReference type="Proteomes" id="UP000044026">
    <property type="component" value="Unassembled WGS sequence"/>
</dbReference>
<reference evidence="4 5" key="1">
    <citation type="submission" date="2015-01" db="EMBL/GenBank/DDBJ databases">
        <authorList>
            <person name="Xiang T."/>
            <person name="Song Y."/>
            <person name="Huang L."/>
            <person name="Wang B."/>
            <person name="Wu P."/>
        </authorList>
    </citation>
    <scope>NUCLEOTIDE SEQUENCE [LARGE SCALE GENOMIC DNA]</scope>
    <source>
        <strain evidence="4 5">Cc12</strain>
    </source>
</reference>
<dbReference type="Pfam" id="PF03033">
    <property type="entry name" value="Glyco_transf_28"/>
    <property type="match status" value="1"/>
</dbReference>
<evidence type="ECO:0000259" key="3">
    <source>
        <dbReference type="Pfam" id="PF03033"/>
    </source>
</evidence>
<dbReference type="PANTHER" id="PTHR21015:SF22">
    <property type="entry name" value="GLYCOSYLTRANSFERASE"/>
    <property type="match status" value="1"/>
</dbReference>
<gene>
    <name evidence="4" type="ORF">CCAN12_810091</name>
</gene>
<dbReference type="InterPro" id="IPR004276">
    <property type="entry name" value="GlycoTrans_28_N"/>
</dbReference>
<dbReference type="EC" id="2.4.1.227" evidence="4"/>
<dbReference type="AlphaFoldDB" id="A0A0B7HUF8"/>
<evidence type="ECO:0000256" key="1">
    <source>
        <dbReference type="ARBA" id="ARBA00022676"/>
    </source>
</evidence>
<organism evidence="4 5">
    <name type="scientific">Capnocytophaga canimorsus</name>
    <dbReference type="NCBI Taxonomy" id="28188"/>
    <lineage>
        <taxon>Bacteria</taxon>
        <taxon>Pseudomonadati</taxon>
        <taxon>Bacteroidota</taxon>
        <taxon>Flavobacteriia</taxon>
        <taxon>Flavobacteriales</taxon>
        <taxon>Flavobacteriaceae</taxon>
        <taxon>Capnocytophaga</taxon>
    </lineage>
</organism>
<name>A0A0B7HUF8_9FLAO</name>
<proteinExistence type="predicted"/>
<dbReference type="SUPFAM" id="SSF53756">
    <property type="entry name" value="UDP-Glycosyltransferase/glycogen phosphorylase"/>
    <property type="match status" value="1"/>
</dbReference>
<evidence type="ECO:0000256" key="2">
    <source>
        <dbReference type="ARBA" id="ARBA00022679"/>
    </source>
</evidence>
<dbReference type="GO" id="GO:0016758">
    <property type="term" value="F:hexosyltransferase activity"/>
    <property type="evidence" value="ECO:0007669"/>
    <property type="project" value="InterPro"/>
</dbReference>
<dbReference type="EMBL" id="CDOE01000080">
    <property type="protein sequence ID" value="CEN41547.1"/>
    <property type="molecule type" value="Genomic_DNA"/>
</dbReference>
<dbReference type="Gene3D" id="3.40.50.2000">
    <property type="entry name" value="Glycogen Phosphorylase B"/>
    <property type="match status" value="1"/>
</dbReference>
<dbReference type="CDD" id="cd03785">
    <property type="entry name" value="GT28_MurG"/>
    <property type="match status" value="1"/>
</dbReference>